<dbReference type="PANTHER" id="PTHR43791:SF65">
    <property type="entry name" value="MAJOR FACILITATOR SUPERFAMILY (MFS) PROFILE DOMAIN-CONTAINING PROTEIN-RELATED"/>
    <property type="match status" value="1"/>
</dbReference>
<keyword evidence="9" id="KW-1185">Reference proteome</keyword>
<dbReference type="GO" id="GO:0022857">
    <property type="term" value="F:transmembrane transporter activity"/>
    <property type="evidence" value="ECO:0007669"/>
    <property type="project" value="TreeGrafter"/>
</dbReference>
<evidence type="ECO:0000256" key="2">
    <source>
        <dbReference type="ARBA" id="ARBA00022448"/>
    </source>
</evidence>
<evidence type="ECO:0000256" key="1">
    <source>
        <dbReference type="ARBA" id="ARBA00004141"/>
    </source>
</evidence>
<comment type="subcellular location">
    <subcellularLocation>
        <location evidence="1">Membrane</location>
        <topology evidence="1">Multi-pass membrane protein</topology>
    </subcellularLocation>
</comment>
<dbReference type="EMBL" id="JAAMPI010000121">
    <property type="protein sequence ID" value="KAF4635412.1"/>
    <property type="molecule type" value="Genomic_DNA"/>
</dbReference>
<evidence type="ECO:0000256" key="7">
    <source>
        <dbReference type="SAM" id="Phobius"/>
    </source>
</evidence>
<dbReference type="InterPro" id="IPR036259">
    <property type="entry name" value="MFS_trans_sf"/>
</dbReference>
<reference evidence="8 9" key="1">
    <citation type="submission" date="2020-03" db="EMBL/GenBank/DDBJ databases">
        <title>Draft Genome Sequence of Cudoniella acicularis.</title>
        <authorList>
            <person name="Buettner E."/>
            <person name="Kellner H."/>
        </authorList>
    </citation>
    <scope>NUCLEOTIDE SEQUENCE [LARGE SCALE GENOMIC DNA]</scope>
    <source>
        <strain evidence="8 9">DSM 108380</strain>
    </source>
</reference>
<evidence type="ECO:0000313" key="9">
    <source>
        <dbReference type="Proteomes" id="UP000566819"/>
    </source>
</evidence>
<feature type="transmembrane region" description="Helical" evidence="7">
    <location>
        <begin position="233"/>
        <end position="259"/>
    </location>
</feature>
<dbReference type="SUPFAM" id="SSF103473">
    <property type="entry name" value="MFS general substrate transporter"/>
    <property type="match status" value="1"/>
</dbReference>
<keyword evidence="3 7" id="KW-0812">Transmembrane</keyword>
<protein>
    <submittedName>
        <fullName evidence="8">Uncharacterized protein</fullName>
    </submittedName>
</protein>
<dbReference type="Proteomes" id="UP000566819">
    <property type="component" value="Unassembled WGS sequence"/>
</dbReference>
<dbReference type="Gene3D" id="1.20.1250.20">
    <property type="entry name" value="MFS general substrate transporter like domains"/>
    <property type="match status" value="2"/>
</dbReference>
<evidence type="ECO:0000256" key="6">
    <source>
        <dbReference type="SAM" id="MobiDB-lite"/>
    </source>
</evidence>
<gene>
    <name evidence="8" type="ORF">G7Y89_g2685</name>
</gene>
<feature type="region of interest" description="Disordered" evidence="6">
    <location>
        <begin position="1"/>
        <end position="53"/>
    </location>
</feature>
<proteinExistence type="predicted"/>
<dbReference type="PANTHER" id="PTHR43791">
    <property type="entry name" value="PERMEASE-RELATED"/>
    <property type="match status" value="1"/>
</dbReference>
<keyword evidence="4 7" id="KW-1133">Transmembrane helix</keyword>
<evidence type="ECO:0000256" key="5">
    <source>
        <dbReference type="ARBA" id="ARBA00023136"/>
    </source>
</evidence>
<feature type="transmembrane region" description="Helical" evidence="7">
    <location>
        <begin position="320"/>
        <end position="342"/>
    </location>
</feature>
<accession>A0A8H4W6A6</accession>
<comment type="caution">
    <text evidence="8">The sequence shown here is derived from an EMBL/GenBank/DDBJ whole genome shotgun (WGS) entry which is preliminary data.</text>
</comment>
<evidence type="ECO:0000256" key="3">
    <source>
        <dbReference type="ARBA" id="ARBA00022692"/>
    </source>
</evidence>
<name>A0A8H4W6A6_9HELO</name>
<feature type="transmembrane region" description="Helical" evidence="7">
    <location>
        <begin position="478"/>
        <end position="499"/>
    </location>
</feature>
<evidence type="ECO:0000256" key="4">
    <source>
        <dbReference type="ARBA" id="ARBA00022989"/>
    </source>
</evidence>
<feature type="transmembrane region" description="Helical" evidence="7">
    <location>
        <begin position="411"/>
        <end position="429"/>
    </location>
</feature>
<keyword evidence="2" id="KW-0813">Transport</keyword>
<dbReference type="AlphaFoldDB" id="A0A8H4W6A6"/>
<keyword evidence="5 7" id="KW-0472">Membrane</keyword>
<dbReference type="OrthoDB" id="1935484at2759"/>
<feature type="transmembrane region" description="Helical" evidence="7">
    <location>
        <begin position="382"/>
        <end position="404"/>
    </location>
</feature>
<sequence>MGPLVSGRDVPPDIPMQRFTNTRYQRLASDDAETSGPDEDYPSLDEFEDRDNDTKSLLGGKALGVPGTEKRFWFQRSKTFYNPDAIATQPSVFDDPDTLEEYRPGDEWENTHRFDPDERWTWGEEHNLVRKIDLKIMIFAAVMFMALELDRSNISQALTDNFLDDLGMTTNDYNLGQTTFKLAFLCAELPSQLLAKWIGPDIWIPTQMVVWSAVGSAQYYLKGRGSFLLCRALLGMLQGGFIPEGLLTLVVGLLAFVLMPSSPTSTASWFRGKKGWFTEKEEKIMVNRILREDPSKSSMHNREPLTPALLWQSMKDYDLWPIYILGLTFQTPMSTPASYLTLSLKGLGFDTFKTNLLVIPSKVLHVITMLGLTYAGEIFGELTFTALIGQLWALPFLIFINIYDINDINKWLAWGVMTALLCYPSAHPIQVGWNSRNSNTVRSRTVSAALYNMCVQTSGIISANIYRKDDAPRYKRGNHVLISILFLNIFLYLFTKVYYVKRNAYRTKKWGAMTEDEKMNYVATTTDEGNKRLDFRFAH</sequence>
<dbReference type="GO" id="GO:0016020">
    <property type="term" value="C:membrane"/>
    <property type="evidence" value="ECO:0007669"/>
    <property type="project" value="UniProtKB-SubCell"/>
</dbReference>
<organism evidence="8 9">
    <name type="scientific">Cudoniella acicularis</name>
    <dbReference type="NCBI Taxonomy" id="354080"/>
    <lineage>
        <taxon>Eukaryota</taxon>
        <taxon>Fungi</taxon>
        <taxon>Dikarya</taxon>
        <taxon>Ascomycota</taxon>
        <taxon>Pezizomycotina</taxon>
        <taxon>Leotiomycetes</taxon>
        <taxon>Helotiales</taxon>
        <taxon>Tricladiaceae</taxon>
        <taxon>Cudoniella</taxon>
    </lineage>
</organism>
<evidence type="ECO:0000313" key="8">
    <source>
        <dbReference type="EMBL" id="KAF4635412.1"/>
    </source>
</evidence>
<feature type="compositionally biased region" description="Acidic residues" evidence="6">
    <location>
        <begin position="30"/>
        <end position="51"/>
    </location>
</feature>